<evidence type="ECO:0000313" key="1">
    <source>
        <dbReference type="EMBL" id="MEJ7139493.1"/>
    </source>
</evidence>
<reference evidence="1" key="1">
    <citation type="submission" date="2023-10" db="EMBL/GenBank/DDBJ databases">
        <title>Amphibacter perezi, gen. nov., sp. nov. a novel taxa of the family Comamonadaceae, class Betaproteobacteria isolated from the skin microbiota of Pelophylax perezi from different populations.</title>
        <authorList>
            <person name="Costa S."/>
            <person name="Proenca D.N."/>
            <person name="Lopes I."/>
            <person name="Morais P.V."/>
        </authorList>
    </citation>
    <scope>NUCLEOTIDE SEQUENCE</scope>
    <source>
        <strain evidence="1">SL12-8</strain>
    </source>
</reference>
<dbReference type="Proteomes" id="UP001364695">
    <property type="component" value="Unassembled WGS sequence"/>
</dbReference>
<sequence length="374" mass="41223">MSSALLPQALDALILCRVIDNFGDVGVCWRLARQMATRGLRVALVLDDATPLRWMRGVDATSQSVSVLPWTLPDSAWTALGGQVQRLVIEGFGCTAPNALLAALPRPTPETPATTLLVNLEYLSAEGYVARSHGLASPQHHGAAAGLTRWFFYPGFTEDTGGLLGGWAAPEPPHSPPQALWFAYPHPRWRDWAQHLARFVRESASDPIDRVEIGLCPGDAQRQAKLSPGEQLTLPDSHSVLRALDYTDHDGFDTRLAASAISVVRGEDSFVRAQWAARPFVWHIYPQDDGAHWAKLDAWLDLLLDGQSNALAQPLRRVWHAFNDPGWAGDLPPWPDAALWHAACRAWQQRLADQTDLLTRLLAFAQTRRSTGQP</sequence>
<dbReference type="EMBL" id="JAWDIE010000030">
    <property type="protein sequence ID" value="MEJ7139493.1"/>
    <property type="molecule type" value="Genomic_DNA"/>
</dbReference>
<name>A0ACC6P5L1_9BURK</name>
<accession>A0ACC6P5L1</accession>
<protein>
    <submittedName>
        <fullName evidence="1">Elongation factor P maturation arginine rhamnosyltransferase EarP</fullName>
    </submittedName>
</protein>
<comment type="caution">
    <text evidence="1">The sequence shown here is derived from an EMBL/GenBank/DDBJ whole genome shotgun (WGS) entry which is preliminary data.</text>
</comment>
<keyword evidence="1" id="KW-0251">Elongation factor</keyword>
<proteinExistence type="predicted"/>
<evidence type="ECO:0000313" key="2">
    <source>
        <dbReference type="Proteomes" id="UP001364695"/>
    </source>
</evidence>
<keyword evidence="1" id="KW-0648">Protein biosynthesis</keyword>
<organism evidence="1 2">
    <name type="scientific">Amphibiibacter pelophylacis</name>
    <dbReference type="NCBI Taxonomy" id="1799477"/>
    <lineage>
        <taxon>Bacteria</taxon>
        <taxon>Pseudomonadati</taxon>
        <taxon>Pseudomonadota</taxon>
        <taxon>Betaproteobacteria</taxon>
        <taxon>Burkholderiales</taxon>
        <taxon>Sphaerotilaceae</taxon>
        <taxon>Amphibiibacter</taxon>
    </lineage>
</organism>
<gene>
    <name evidence="1" type="primary">earP</name>
    <name evidence="1" type="ORF">RV045_13790</name>
</gene>
<keyword evidence="2" id="KW-1185">Reference proteome</keyword>